<feature type="transmembrane region" description="Helical" evidence="5">
    <location>
        <begin position="111"/>
        <end position="130"/>
    </location>
</feature>
<comment type="caution">
    <text evidence="6">The sequence shown here is derived from an EMBL/GenBank/DDBJ whole genome shotgun (WGS) entry which is preliminary data.</text>
</comment>
<feature type="transmembrane region" description="Helical" evidence="5">
    <location>
        <begin position="139"/>
        <end position="158"/>
    </location>
</feature>
<dbReference type="EMBL" id="BAABAK010000020">
    <property type="protein sequence ID" value="GAA3982910.1"/>
    <property type="molecule type" value="Genomic_DNA"/>
</dbReference>
<evidence type="ECO:0000256" key="3">
    <source>
        <dbReference type="ARBA" id="ARBA00022989"/>
    </source>
</evidence>
<feature type="transmembrane region" description="Helical" evidence="5">
    <location>
        <begin position="409"/>
        <end position="427"/>
    </location>
</feature>
<evidence type="ECO:0000313" key="6">
    <source>
        <dbReference type="EMBL" id="GAA3982910.1"/>
    </source>
</evidence>
<keyword evidence="7" id="KW-1185">Reference proteome</keyword>
<dbReference type="RefSeq" id="WP_344769677.1">
    <property type="nucleotide sequence ID" value="NZ_BAABAK010000020.1"/>
</dbReference>
<accession>A0ABP7QIZ5</accession>
<evidence type="ECO:0000256" key="1">
    <source>
        <dbReference type="ARBA" id="ARBA00004141"/>
    </source>
</evidence>
<feature type="transmembrane region" description="Helical" evidence="5">
    <location>
        <begin position="314"/>
        <end position="339"/>
    </location>
</feature>
<evidence type="ECO:0000256" key="2">
    <source>
        <dbReference type="ARBA" id="ARBA00022692"/>
    </source>
</evidence>
<organism evidence="6 7">
    <name type="scientific">Pedobacter ginsengiterrae</name>
    <dbReference type="NCBI Taxonomy" id="871696"/>
    <lineage>
        <taxon>Bacteria</taxon>
        <taxon>Pseudomonadati</taxon>
        <taxon>Bacteroidota</taxon>
        <taxon>Sphingobacteriia</taxon>
        <taxon>Sphingobacteriales</taxon>
        <taxon>Sphingobacteriaceae</taxon>
        <taxon>Pedobacter</taxon>
    </lineage>
</organism>
<feature type="transmembrane region" description="Helical" evidence="5">
    <location>
        <begin position="80"/>
        <end position="105"/>
    </location>
</feature>
<feature type="transmembrane region" description="Helical" evidence="5">
    <location>
        <begin position="351"/>
        <end position="373"/>
    </location>
</feature>
<sequence length="479" mass="53705">MNRNYFYNLLLSVVNILFPIITFPYASHIIGPDGIGKVQHAIFFAESFALIAALGIPVYGISAIAKSNSNAKRSKTFSELILIHGITGLIFSVVYFLIITTVPFFKPHLPLYTTAGLIVLLGFTSVDWFYSGLAKFKLIALRSVFIKLISVVLLFVFVKSSSDFLNYLCILIFSLVGNNIISLILIRKHTRLRLKGIKIKKHLRPVLFVLGSNIAINMYAIWDTLLLGFLTNDKTVGLYFAAVKLVKFSIPFIISLGVSIIPSLTLNMHNKNKAEVDRLLAESFQFIIFLAIPIAIGTFSLAREFILVLSGNEFLAAIPTMQVVAILPLFIGLGHFFSLQILVPSGLNKQMFYATFAGVVSSLVLNFSLIPFFGSVGSATANIVSEFVVTGLFYYYVNKHFEIHINWYLLLKAALSCILFIPIVYLARYFFQSPVLVLFLSGISCALIYLLFQRFFFKNQFLIKISDQLFLKFQNFAAK</sequence>
<feature type="transmembrane region" description="Helical" evidence="5">
    <location>
        <begin position="248"/>
        <end position="267"/>
    </location>
</feature>
<feature type="transmembrane region" description="Helical" evidence="5">
    <location>
        <begin position="206"/>
        <end position="228"/>
    </location>
</feature>
<dbReference type="Proteomes" id="UP001501081">
    <property type="component" value="Unassembled WGS sequence"/>
</dbReference>
<protein>
    <submittedName>
        <fullName evidence="6">Flippase</fullName>
    </submittedName>
</protein>
<name>A0ABP7QIZ5_9SPHI</name>
<reference evidence="7" key="1">
    <citation type="journal article" date="2019" name="Int. J. Syst. Evol. Microbiol.">
        <title>The Global Catalogue of Microorganisms (GCM) 10K type strain sequencing project: providing services to taxonomists for standard genome sequencing and annotation.</title>
        <authorList>
            <consortium name="The Broad Institute Genomics Platform"/>
            <consortium name="The Broad Institute Genome Sequencing Center for Infectious Disease"/>
            <person name="Wu L."/>
            <person name="Ma J."/>
        </authorList>
    </citation>
    <scope>NUCLEOTIDE SEQUENCE [LARGE SCALE GENOMIC DNA]</scope>
    <source>
        <strain evidence="7">JCM 17338</strain>
    </source>
</reference>
<feature type="transmembrane region" description="Helical" evidence="5">
    <location>
        <begin position="433"/>
        <end position="452"/>
    </location>
</feature>
<keyword evidence="4 5" id="KW-0472">Membrane</keyword>
<dbReference type="PANTHER" id="PTHR43424">
    <property type="entry name" value="LOCUS PUTATIVE PROTEIN 1-RELATED"/>
    <property type="match status" value="1"/>
</dbReference>
<dbReference type="CDD" id="cd13128">
    <property type="entry name" value="MATE_Wzx_like"/>
    <property type="match status" value="1"/>
</dbReference>
<keyword evidence="2 5" id="KW-0812">Transmembrane</keyword>
<dbReference type="Pfam" id="PF01943">
    <property type="entry name" value="Polysacc_synt"/>
    <property type="match status" value="1"/>
</dbReference>
<dbReference type="InterPro" id="IPR002797">
    <property type="entry name" value="Polysacc_synth"/>
</dbReference>
<keyword evidence="3 5" id="KW-1133">Transmembrane helix</keyword>
<feature type="transmembrane region" description="Helical" evidence="5">
    <location>
        <begin position="38"/>
        <end position="59"/>
    </location>
</feature>
<feature type="transmembrane region" description="Helical" evidence="5">
    <location>
        <begin position="7"/>
        <end position="26"/>
    </location>
</feature>
<proteinExistence type="predicted"/>
<evidence type="ECO:0000313" key="7">
    <source>
        <dbReference type="Proteomes" id="UP001501081"/>
    </source>
</evidence>
<comment type="subcellular location">
    <subcellularLocation>
        <location evidence="1">Membrane</location>
        <topology evidence="1">Multi-pass membrane protein</topology>
    </subcellularLocation>
</comment>
<feature type="transmembrane region" description="Helical" evidence="5">
    <location>
        <begin position="279"/>
        <end position="302"/>
    </location>
</feature>
<dbReference type="PANTHER" id="PTHR43424:SF1">
    <property type="entry name" value="LOCUS PUTATIVE PROTEIN 1-RELATED"/>
    <property type="match status" value="1"/>
</dbReference>
<feature type="transmembrane region" description="Helical" evidence="5">
    <location>
        <begin position="379"/>
        <end position="397"/>
    </location>
</feature>
<evidence type="ECO:0000256" key="5">
    <source>
        <dbReference type="SAM" id="Phobius"/>
    </source>
</evidence>
<evidence type="ECO:0000256" key="4">
    <source>
        <dbReference type="ARBA" id="ARBA00023136"/>
    </source>
</evidence>
<feature type="transmembrane region" description="Helical" evidence="5">
    <location>
        <begin position="164"/>
        <end position="186"/>
    </location>
</feature>
<gene>
    <name evidence="6" type="ORF">GCM10022246_38580</name>
</gene>
<dbReference type="InterPro" id="IPR052556">
    <property type="entry name" value="PolySynth_Transporter"/>
</dbReference>